<dbReference type="PANTHER" id="PTHR11814">
    <property type="entry name" value="SULFATE TRANSPORTER"/>
    <property type="match status" value="1"/>
</dbReference>
<feature type="domain" description="STAS" evidence="6">
    <location>
        <begin position="447"/>
        <end position="548"/>
    </location>
</feature>
<evidence type="ECO:0000313" key="7">
    <source>
        <dbReference type="EMBL" id="AAZ45328.1"/>
    </source>
</evidence>
<keyword evidence="2 5" id="KW-0812">Transmembrane</keyword>
<comment type="subcellular location">
    <subcellularLocation>
        <location evidence="1">Membrane</location>
        <topology evidence="1">Multi-pass membrane protein</topology>
    </subcellularLocation>
</comment>
<dbReference type="EMBL" id="CP000089">
    <property type="protein sequence ID" value="AAZ45328.1"/>
    <property type="molecule type" value="Genomic_DNA"/>
</dbReference>
<dbReference type="Gene3D" id="3.30.750.24">
    <property type="entry name" value="STAS domain"/>
    <property type="match status" value="1"/>
</dbReference>
<dbReference type="SUPFAM" id="SSF52091">
    <property type="entry name" value="SpoIIaa-like"/>
    <property type="match status" value="1"/>
</dbReference>
<evidence type="ECO:0000256" key="2">
    <source>
        <dbReference type="ARBA" id="ARBA00022692"/>
    </source>
</evidence>
<dbReference type="STRING" id="159087.Daro_0571"/>
<feature type="transmembrane region" description="Helical" evidence="5">
    <location>
        <begin position="52"/>
        <end position="72"/>
    </location>
</feature>
<feature type="transmembrane region" description="Helical" evidence="5">
    <location>
        <begin position="385"/>
        <end position="416"/>
    </location>
</feature>
<dbReference type="InterPro" id="IPR011547">
    <property type="entry name" value="SLC26A/SulP_dom"/>
</dbReference>
<keyword evidence="3 5" id="KW-1133">Transmembrane helix</keyword>
<feature type="transmembrane region" description="Helical" evidence="5">
    <location>
        <begin position="335"/>
        <end position="365"/>
    </location>
</feature>
<keyword evidence="4 5" id="KW-0472">Membrane</keyword>
<dbReference type="InterPro" id="IPR036513">
    <property type="entry name" value="STAS_dom_sf"/>
</dbReference>
<proteinExistence type="predicted"/>
<dbReference type="AlphaFoldDB" id="Q47IK3"/>
<dbReference type="PROSITE" id="PS50801">
    <property type="entry name" value="STAS"/>
    <property type="match status" value="1"/>
</dbReference>
<name>Q47IK3_DECAR</name>
<dbReference type="GO" id="GO:0016020">
    <property type="term" value="C:membrane"/>
    <property type="evidence" value="ECO:0007669"/>
    <property type="project" value="UniProtKB-SubCell"/>
</dbReference>
<feature type="transmembrane region" description="Helical" evidence="5">
    <location>
        <begin position="206"/>
        <end position="225"/>
    </location>
</feature>
<dbReference type="GO" id="GO:0055085">
    <property type="term" value="P:transmembrane transport"/>
    <property type="evidence" value="ECO:0007669"/>
    <property type="project" value="InterPro"/>
</dbReference>
<dbReference type="CDD" id="cd07042">
    <property type="entry name" value="STAS_SulP_like_sulfate_transporter"/>
    <property type="match status" value="1"/>
</dbReference>
<dbReference type="KEGG" id="dar:Daro_0571"/>
<organism evidence="7">
    <name type="scientific">Dechloromonas aromatica (strain RCB)</name>
    <dbReference type="NCBI Taxonomy" id="159087"/>
    <lineage>
        <taxon>Bacteria</taxon>
        <taxon>Pseudomonadati</taxon>
        <taxon>Pseudomonadota</taxon>
        <taxon>Betaproteobacteria</taxon>
        <taxon>Rhodocyclales</taxon>
        <taxon>Azonexaceae</taxon>
        <taxon>Dechloromonas</taxon>
    </lineage>
</organism>
<evidence type="ECO:0000256" key="4">
    <source>
        <dbReference type="ARBA" id="ARBA00023136"/>
    </source>
</evidence>
<dbReference type="InterPro" id="IPR002645">
    <property type="entry name" value="STAS_dom"/>
</dbReference>
<feature type="transmembrane region" description="Helical" evidence="5">
    <location>
        <begin position="84"/>
        <end position="110"/>
    </location>
</feature>
<dbReference type="HOGENOM" id="CLU_003182_13_1_4"/>
<feature type="transmembrane region" description="Helical" evidence="5">
    <location>
        <begin position="291"/>
        <end position="314"/>
    </location>
</feature>
<gene>
    <name evidence="7" type="ordered locus">Daro_0571</name>
</gene>
<sequence>MKIAFHPKLLDCLPTYNRTQLGQDIAAGITVGVLALPLAMAFAIASGCSPTAGIWTAIVAGLITSLLGGSRVQIGGPTGAFIPIIYGIVAIHGFSNLLGATMLAGVFLLAMGLARMGQLIRFIPVTVVIGFTNGIAVVIFLAQIKDFFGLKIESLPAEFFHRIKTLAAYADTVDLPTLGLASACFIFLLSYNWLAQRIAILRRAPGPLAVLVVGTLVSYIFDLPVETIGSRFHGIPQELPHFGLPDLSIHDFGQLISPAITIALLGAIESLLSARVADGQIDDRHDPNQELVAQGLANIVAPLFGGFAATGAIARTTTNVKSGGRTPIAGIIHAFVLLGVVLIAAPLASYVPLATLSAIVMVVAINMGEWHEFRELQRYTYNYRIILLATFIVTVLFDLTIAVELGMVLACLFFIYRMSELTRVERRPLREEASEPQFLYPDGTMRVAAWQLFGSLFFGAVNKLEALLDPAAGHPEVVILDMTQLIQLDTTGLEGLESLLDKLKKRGCTLLVCGLNSQPGSLLYRSGFVDHLGDDNVCPDLSSALQRAYILLPNLMGSHEEDY</sequence>
<dbReference type="eggNOG" id="COG0659">
    <property type="taxonomic scope" value="Bacteria"/>
</dbReference>
<evidence type="ECO:0000256" key="5">
    <source>
        <dbReference type="SAM" id="Phobius"/>
    </source>
</evidence>
<evidence type="ECO:0000256" key="3">
    <source>
        <dbReference type="ARBA" id="ARBA00022989"/>
    </source>
</evidence>
<accession>Q47IK3</accession>
<evidence type="ECO:0000256" key="1">
    <source>
        <dbReference type="ARBA" id="ARBA00004141"/>
    </source>
</evidence>
<feature type="transmembrane region" description="Helical" evidence="5">
    <location>
        <begin position="25"/>
        <end position="45"/>
    </location>
</feature>
<dbReference type="Pfam" id="PF01740">
    <property type="entry name" value="STAS"/>
    <property type="match status" value="1"/>
</dbReference>
<dbReference type="InterPro" id="IPR001902">
    <property type="entry name" value="SLC26A/SulP_fam"/>
</dbReference>
<evidence type="ECO:0000259" key="6">
    <source>
        <dbReference type="PROSITE" id="PS50801"/>
    </source>
</evidence>
<feature type="transmembrane region" description="Helical" evidence="5">
    <location>
        <begin position="122"/>
        <end position="144"/>
    </location>
</feature>
<dbReference type="OrthoDB" id="9769739at2"/>
<reference evidence="7" key="1">
    <citation type="submission" date="2005-08" db="EMBL/GenBank/DDBJ databases">
        <title>Complete sequence of Dechloromonas aromatica RCB.</title>
        <authorList>
            <person name="Salinero K.K."/>
            <person name="Copeland A."/>
            <person name="Lucas S."/>
            <person name="Lapidus A."/>
            <person name="Barry K."/>
            <person name="Detter J.C."/>
            <person name="Glavina T."/>
            <person name="Hammon N."/>
            <person name="Israni S."/>
            <person name="Pitluck S."/>
            <person name="Di Bartolo G."/>
            <person name="Trong S."/>
            <person name="Schmutz J."/>
            <person name="Larimer F."/>
            <person name="Land M."/>
            <person name="Ivanova N."/>
            <person name="Richardson P."/>
        </authorList>
    </citation>
    <scope>NUCLEOTIDE SEQUENCE</scope>
    <source>
        <strain evidence="7">RCB</strain>
    </source>
</reference>
<feature type="transmembrane region" description="Helical" evidence="5">
    <location>
        <begin position="175"/>
        <end position="194"/>
    </location>
</feature>
<dbReference type="Pfam" id="PF00916">
    <property type="entry name" value="Sulfate_transp"/>
    <property type="match status" value="1"/>
</dbReference>
<protein>
    <submittedName>
        <fullName evidence="7">Sulphate anion transporter</fullName>
    </submittedName>
</protein>